<dbReference type="AlphaFoldDB" id="A0A9W6XD86"/>
<reference evidence="3" key="1">
    <citation type="submission" date="2023-04" db="EMBL/GenBank/DDBJ databases">
        <title>Phytophthora lilii NBRC 32176.</title>
        <authorList>
            <person name="Ichikawa N."/>
            <person name="Sato H."/>
            <person name="Tonouchi N."/>
        </authorList>
    </citation>
    <scope>NUCLEOTIDE SEQUENCE</scope>
    <source>
        <strain evidence="3">NBRC 32176</strain>
    </source>
</reference>
<sequence length="775" mass="86729">MAKGSRSAVDSADGSDAKDEMEDYEDLEEKAPALAVVTPDTPEDAILSAGRSGGSRSLSRNLADELEEVAGPEPAYDDYDSDAEDPKSPVTMAQPTKQAFGYRPPLNGDTPAANKVLARCYEEMKASEWIQPFEPTTIRQAVWADLSNELAWPVASTSMDQSWAPAEAGAELWKWKKRLRGAFGATAFNMGRRPATHSTGEISDPSNVPLPKTPTKSTDDLRGRKDPTAVFSATGERSPYFQDSHMVTPKSANRTERVRAAADNSADTRRMNKGSGRSSRRRFQLSDDSFDDDDDSYKFTGDGGAQMKEYLRQIREVTEMESQNVTPRIAVATHRPLGQIKAFSGLRNKSENSMQWLRAFVYEMIGTRATPNEWCMPFELSLRDGALHWYRQLPKKTKRQWSLLSEAFIKYYCSQLTSPRSLVIILPSAMTKEHICDYLNRLNGYARNAGIQFENGGLKARDHGKRFLETCGDRGLERHLCHIRVKDTHELEEMITEILRNDEHRRREDSRDHYNRRDRRERQYDRRRDDSRNVPRVTLAEASVADIFAELQERPGSLQRNIANSGSEADSDELSNDSLQLSDTAVMDTPPTGAADISRQLTKVKDELLPKVHSHVPTTEAQGVTQRAEISAEMTAIHHEVTAMDVRDNTDLAQPVVDSLTPPTIAVSGANCANKCTTPANAKFFSKLQTSFAISGQEGPVPQVAEPPLHRTFKLGSPPTETRLVLIGLPQLAEPAVEAECIYAFFGKCEWPEEDGKEIMKTTELLQERSELRWR</sequence>
<comment type="caution">
    <text evidence="3">The sequence shown here is derived from an EMBL/GenBank/DDBJ whole genome shotgun (WGS) entry which is preliminary data.</text>
</comment>
<feature type="region of interest" description="Disordered" evidence="1">
    <location>
        <begin position="1"/>
        <end position="62"/>
    </location>
</feature>
<evidence type="ECO:0000259" key="2">
    <source>
        <dbReference type="Pfam" id="PF03732"/>
    </source>
</evidence>
<evidence type="ECO:0000256" key="1">
    <source>
        <dbReference type="SAM" id="MobiDB-lite"/>
    </source>
</evidence>
<feature type="region of interest" description="Disordered" evidence="1">
    <location>
        <begin position="190"/>
        <end position="289"/>
    </location>
</feature>
<keyword evidence="4" id="KW-1185">Reference proteome</keyword>
<dbReference type="InterPro" id="IPR005162">
    <property type="entry name" value="Retrotrans_gag_dom"/>
</dbReference>
<dbReference type="Pfam" id="PF03732">
    <property type="entry name" value="Retrotrans_gag"/>
    <property type="match status" value="1"/>
</dbReference>
<protein>
    <submittedName>
        <fullName evidence="3">Unnamed protein product</fullName>
    </submittedName>
</protein>
<accession>A0A9W6XD86</accession>
<feature type="compositionally biased region" description="Polar residues" evidence="1">
    <location>
        <begin position="196"/>
        <end position="206"/>
    </location>
</feature>
<feature type="compositionally biased region" description="Basic and acidic residues" evidence="1">
    <location>
        <begin position="217"/>
        <end position="227"/>
    </location>
</feature>
<feature type="region of interest" description="Disordered" evidence="1">
    <location>
        <begin position="504"/>
        <end position="531"/>
    </location>
</feature>
<proteinExistence type="predicted"/>
<organism evidence="3 4">
    <name type="scientific">Phytophthora lilii</name>
    <dbReference type="NCBI Taxonomy" id="2077276"/>
    <lineage>
        <taxon>Eukaryota</taxon>
        <taxon>Sar</taxon>
        <taxon>Stramenopiles</taxon>
        <taxon>Oomycota</taxon>
        <taxon>Peronosporomycetes</taxon>
        <taxon>Peronosporales</taxon>
        <taxon>Peronosporaceae</taxon>
        <taxon>Phytophthora</taxon>
    </lineage>
</organism>
<feature type="compositionally biased region" description="Low complexity" evidence="1">
    <location>
        <begin position="45"/>
        <end position="61"/>
    </location>
</feature>
<gene>
    <name evidence="3" type="ORF">Plil01_001530900</name>
</gene>
<feature type="region of interest" description="Disordered" evidence="1">
    <location>
        <begin position="70"/>
        <end position="89"/>
    </location>
</feature>
<evidence type="ECO:0000313" key="4">
    <source>
        <dbReference type="Proteomes" id="UP001165083"/>
    </source>
</evidence>
<feature type="compositionally biased region" description="Acidic residues" evidence="1">
    <location>
        <begin position="19"/>
        <end position="28"/>
    </location>
</feature>
<dbReference type="EMBL" id="BSXW01001361">
    <property type="protein sequence ID" value="GMF36156.1"/>
    <property type="molecule type" value="Genomic_DNA"/>
</dbReference>
<dbReference type="OrthoDB" id="114153at2759"/>
<dbReference type="Proteomes" id="UP001165083">
    <property type="component" value="Unassembled WGS sequence"/>
</dbReference>
<evidence type="ECO:0000313" key="3">
    <source>
        <dbReference type="EMBL" id="GMF36156.1"/>
    </source>
</evidence>
<feature type="domain" description="Retrotransposon gag" evidence="2">
    <location>
        <begin position="378"/>
        <end position="450"/>
    </location>
</feature>
<feature type="compositionally biased region" description="Basic and acidic residues" evidence="1">
    <location>
        <begin position="253"/>
        <end position="270"/>
    </location>
</feature>
<name>A0A9W6XD86_9STRA</name>
<feature type="compositionally biased region" description="Acidic residues" evidence="1">
    <location>
        <begin position="70"/>
        <end position="83"/>
    </location>
</feature>